<dbReference type="FunFam" id="1.25.40.10:FF:000184">
    <property type="entry name" value="Pentatricopeptide repeat-containing protein, chloroplastic"/>
    <property type="match status" value="1"/>
</dbReference>
<dbReference type="GO" id="GO:0009451">
    <property type="term" value="P:RNA modification"/>
    <property type="evidence" value="ECO:0007669"/>
    <property type="project" value="InterPro"/>
</dbReference>
<evidence type="ECO:0000256" key="2">
    <source>
        <dbReference type="PROSITE-ProRule" id="PRU00708"/>
    </source>
</evidence>
<dbReference type="Pfam" id="PF20431">
    <property type="entry name" value="E_motif"/>
    <property type="match status" value="1"/>
</dbReference>
<dbReference type="InterPro" id="IPR011990">
    <property type="entry name" value="TPR-like_helical_dom_sf"/>
</dbReference>
<proteinExistence type="predicted"/>
<feature type="repeat" description="PPR" evidence="2">
    <location>
        <begin position="58"/>
        <end position="92"/>
    </location>
</feature>
<dbReference type="PANTHER" id="PTHR47926">
    <property type="entry name" value="PENTATRICOPEPTIDE REPEAT-CONTAINING PROTEIN"/>
    <property type="match status" value="1"/>
</dbReference>
<dbReference type="PROSITE" id="PS51375">
    <property type="entry name" value="PPR"/>
    <property type="match status" value="4"/>
</dbReference>
<dbReference type="NCBIfam" id="TIGR00756">
    <property type="entry name" value="PPR"/>
    <property type="match status" value="4"/>
</dbReference>
<evidence type="ECO:0000256" key="1">
    <source>
        <dbReference type="ARBA" id="ARBA00022737"/>
    </source>
</evidence>
<dbReference type="GO" id="GO:0003723">
    <property type="term" value="F:RNA binding"/>
    <property type="evidence" value="ECO:0007669"/>
    <property type="project" value="InterPro"/>
</dbReference>
<evidence type="ECO:0000313" key="3">
    <source>
        <dbReference type="EMBL" id="KAK6915690.1"/>
    </source>
</evidence>
<name>A0AAN8YX98_9MAGN</name>
<protein>
    <submittedName>
        <fullName evidence="3">E motif</fullName>
    </submittedName>
</protein>
<dbReference type="EMBL" id="JBAMMX010000025">
    <property type="protein sequence ID" value="KAK6915690.1"/>
    <property type="molecule type" value="Genomic_DNA"/>
</dbReference>
<dbReference type="Proteomes" id="UP001370490">
    <property type="component" value="Unassembled WGS sequence"/>
</dbReference>
<dbReference type="InterPro" id="IPR046960">
    <property type="entry name" value="PPR_At4g14850-like_plant"/>
</dbReference>
<dbReference type="PANTHER" id="PTHR47926:SF537">
    <property type="entry name" value="PENTACOTRIPEPTIDE-REPEAT REGION OF PRORP DOMAIN-CONTAINING PROTEIN"/>
    <property type="match status" value="1"/>
</dbReference>
<dbReference type="InterPro" id="IPR002885">
    <property type="entry name" value="PPR_rpt"/>
</dbReference>
<dbReference type="FunFam" id="1.25.40.10:FF:000470">
    <property type="entry name" value="Pentatricopeptide repeat-containing protein At5g66520"/>
    <property type="match status" value="1"/>
</dbReference>
<keyword evidence="1" id="KW-0677">Repeat</keyword>
<evidence type="ECO:0000313" key="4">
    <source>
        <dbReference type="Proteomes" id="UP001370490"/>
    </source>
</evidence>
<dbReference type="Pfam" id="PF01535">
    <property type="entry name" value="PPR"/>
    <property type="match status" value="5"/>
</dbReference>
<organism evidence="3 4">
    <name type="scientific">Dillenia turbinata</name>
    <dbReference type="NCBI Taxonomy" id="194707"/>
    <lineage>
        <taxon>Eukaryota</taxon>
        <taxon>Viridiplantae</taxon>
        <taxon>Streptophyta</taxon>
        <taxon>Embryophyta</taxon>
        <taxon>Tracheophyta</taxon>
        <taxon>Spermatophyta</taxon>
        <taxon>Magnoliopsida</taxon>
        <taxon>eudicotyledons</taxon>
        <taxon>Gunneridae</taxon>
        <taxon>Pentapetalae</taxon>
        <taxon>Dilleniales</taxon>
        <taxon>Dilleniaceae</taxon>
        <taxon>Dillenia</taxon>
    </lineage>
</organism>
<gene>
    <name evidence="3" type="ORF">RJ641_020807</name>
</gene>
<dbReference type="Pfam" id="PF13041">
    <property type="entry name" value="PPR_2"/>
    <property type="match status" value="2"/>
</dbReference>
<accession>A0AAN8YX98</accession>
<dbReference type="InterPro" id="IPR046848">
    <property type="entry name" value="E_motif"/>
</dbReference>
<dbReference type="Gene3D" id="1.25.40.10">
    <property type="entry name" value="Tetratricopeptide repeat domain"/>
    <property type="match status" value="3"/>
</dbReference>
<feature type="repeat" description="PPR" evidence="2">
    <location>
        <begin position="327"/>
        <end position="362"/>
    </location>
</feature>
<dbReference type="SUPFAM" id="SSF48452">
    <property type="entry name" value="TPR-like"/>
    <property type="match status" value="1"/>
</dbReference>
<sequence>MSPLKQMQEAKKLHAYIITSGLHQVDHYLKKLITFFAITDPSSLDYARLLFNTIRSPSTFICNTMIRAYTLSSDPLQCLFLFAQMHQKGPPPDNYTYPFLFKACSLLSDLSRGMEIHSASLKQGFDSDLYVQNSLIHLYGSNNRIECARKVFDQMGYRDIASWTTLMACYANFHSIESARAMFDEMPERSVVTYSAMIAGYVRRNCFKEALGLFQDLLAAKMEPTDSTIMGALTACASLGDLDMGRWIYSYIRQMNNKEFDSRITTALIDLFFKCGSIESALQVFRGAKEKLVGEWTALLSGLAIHGLGEQLIGAFEDMVSSGVRPNSVTFVALLSGCTHSGLVKEGLTYFGRMKREFGVEPKIEHFGCVVDLLGRAGLINEATQIIREMPFEPNAAIWGALLNACRVYKNVEVGEIAAKWLITHESQDGATYMVLLGLYRDAERWGDVEKVKAEIKKFGCSKSPGCSLIEVNGGCHEFVAEDKSQPSALELCKSLGDAIREYGKKG</sequence>
<feature type="repeat" description="PPR" evidence="2">
    <location>
        <begin position="190"/>
        <end position="224"/>
    </location>
</feature>
<feature type="repeat" description="PPR" evidence="2">
    <location>
        <begin position="159"/>
        <end position="189"/>
    </location>
</feature>
<dbReference type="AlphaFoldDB" id="A0AAN8YX98"/>
<comment type="caution">
    <text evidence="3">The sequence shown here is derived from an EMBL/GenBank/DDBJ whole genome shotgun (WGS) entry which is preliminary data.</text>
</comment>
<keyword evidence="4" id="KW-1185">Reference proteome</keyword>
<reference evidence="3 4" key="1">
    <citation type="submission" date="2023-12" db="EMBL/GenBank/DDBJ databases">
        <title>A high-quality genome assembly for Dillenia turbinata (Dilleniales).</title>
        <authorList>
            <person name="Chanderbali A."/>
        </authorList>
    </citation>
    <scope>NUCLEOTIDE SEQUENCE [LARGE SCALE GENOMIC DNA]</scope>
    <source>
        <strain evidence="3">LSX21</strain>
        <tissue evidence="3">Leaf</tissue>
    </source>
</reference>